<proteinExistence type="predicted"/>
<dbReference type="InterPro" id="IPR006311">
    <property type="entry name" value="TAT_signal"/>
</dbReference>
<reference evidence="3" key="1">
    <citation type="submission" date="2022-02" db="EMBL/GenBank/DDBJ databases">
        <title>Corynebacterium sp. from urogenital microbiome.</title>
        <authorList>
            <person name="Cappelli E.A."/>
            <person name="Ribeiro T.G."/>
            <person name="Peixe L."/>
        </authorList>
    </citation>
    <scope>NUCLEOTIDE SEQUENCE</scope>
    <source>
        <strain evidence="3">C8Ua_172</strain>
    </source>
</reference>
<evidence type="ECO:0000313" key="4">
    <source>
        <dbReference type="Proteomes" id="UP001146468"/>
    </source>
</evidence>
<name>A0A9X3LVD5_9CORY</name>
<keyword evidence="1" id="KW-0812">Transmembrane</keyword>
<keyword evidence="4" id="KW-1185">Reference proteome</keyword>
<keyword evidence="2" id="KW-0732">Signal</keyword>
<evidence type="ECO:0000256" key="1">
    <source>
        <dbReference type="SAM" id="Phobius"/>
    </source>
</evidence>
<comment type="caution">
    <text evidence="3">The sequence shown here is derived from an EMBL/GenBank/DDBJ whole genome shotgun (WGS) entry which is preliminary data.</text>
</comment>
<dbReference type="EMBL" id="JAKMUS010000012">
    <property type="protein sequence ID" value="MCZ9294464.1"/>
    <property type="molecule type" value="Genomic_DNA"/>
</dbReference>
<dbReference type="PROSITE" id="PS51318">
    <property type="entry name" value="TAT"/>
    <property type="match status" value="1"/>
</dbReference>
<feature type="transmembrane region" description="Helical" evidence="1">
    <location>
        <begin position="377"/>
        <end position="399"/>
    </location>
</feature>
<evidence type="ECO:0000313" key="3">
    <source>
        <dbReference type="EMBL" id="MCZ9294464.1"/>
    </source>
</evidence>
<sequence>MNASLRRRFVIGATVLALCAPAAVTVNVAHALPTIDAADAPGCAGELDTRYPNIGVDLDVTGPDEIDVTKDMTFKLKGTGINPETTPGASNGVYVVLTPTSVWRIRHCSTMTGDGDALIARWIPAGMFTNNGGKLDLDLKVEANSLQPGQTYSLGFMAAHGLALSERYFDRGITFKVPAVGSDKVETPFGVRGEVNDKRDITVKWDYSQSVPGTAWRAQVECVEHCTSAKTLRTLDNNDPNTRSVTFEDGDAGVYQASVNASRWVNGEYVTTGFGVSPRFVVGDVDKPSSQRLHATGIEHDYGEYVAPGTEVTLKSPVEGKTEWTVAGVKNYTVDPATQALRFTMPTNPVQVEAAAAKEGPAPAAPAVPAGSAQLPAWGAALIGMAATLLAVVAGLAAHSPVVKELWKRFNP</sequence>
<dbReference type="RefSeq" id="WP_269965886.1">
    <property type="nucleotide sequence ID" value="NZ_JAKMUS010000012.1"/>
</dbReference>
<organism evidence="3 4">
    <name type="scientific">Corynebacterium meitnerae</name>
    <dbReference type="NCBI Taxonomy" id="2913498"/>
    <lineage>
        <taxon>Bacteria</taxon>
        <taxon>Bacillati</taxon>
        <taxon>Actinomycetota</taxon>
        <taxon>Actinomycetes</taxon>
        <taxon>Mycobacteriales</taxon>
        <taxon>Corynebacteriaceae</taxon>
        <taxon>Corynebacterium</taxon>
    </lineage>
</organism>
<evidence type="ECO:0008006" key="5">
    <source>
        <dbReference type="Google" id="ProtNLM"/>
    </source>
</evidence>
<evidence type="ECO:0000256" key="2">
    <source>
        <dbReference type="SAM" id="SignalP"/>
    </source>
</evidence>
<accession>A0A9X3LVD5</accession>
<dbReference type="AlphaFoldDB" id="A0A9X3LVD5"/>
<feature type="signal peptide" evidence="2">
    <location>
        <begin position="1"/>
        <end position="31"/>
    </location>
</feature>
<keyword evidence="1" id="KW-1133">Transmembrane helix</keyword>
<feature type="chain" id="PRO_5040792955" description="Cell surface protein" evidence="2">
    <location>
        <begin position="32"/>
        <end position="412"/>
    </location>
</feature>
<dbReference type="Proteomes" id="UP001146468">
    <property type="component" value="Unassembled WGS sequence"/>
</dbReference>
<gene>
    <name evidence="3" type="ORF">L8U60_08200</name>
</gene>
<keyword evidence="1" id="KW-0472">Membrane</keyword>
<protein>
    <recommendedName>
        <fullName evidence="5">Cell surface protein</fullName>
    </recommendedName>
</protein>